<keyword evidence="2" id="KW-0560">Oxidoreductase</keyword>
<dbReference type="PANTHER" id="PTHR43008:SF7">
    <property type="entry name" value="SHORT CHAIN DEHYDROGENASE_REDUCTASE (AFU_ORTHOLOGUE AFUA_2G00830)"/>
    <property type="match status" value="1"/>
</dbReference>
<sequence length="285" mass="31097">MPPFVFVASKTALITGGASGIGLAVAKKCLGYGMKVLIVDNNDGFLASARRSLEEGKVLTAQADVSNLEDWARLKKRVDDEFQGRIDFLFLNAGIQPSSAWDDPSIFQTIFNVNLFGVINGIATFKSTVSSSSSSSSSSTAIVITGSKQGITNPPGNPAYNASKSASKSAVIAEHLSYDLRDSSPSTSVFLLVPGWTFTSLGRSKEGRTREERPAAAWTPEQVADYLEAKMAKDEFYVICPDNEVTEEMDAKRMLWAAEDVVQRRPALSRWRKEYKEEFEAGVRS</sequence>
<evidence type="ECO:0000256" key="2">
    <source>
        <dbReference type="ARBA" id="ARBA00023002"/>
    </source>
</evidence>
<evidence type="ECO:0000313" key="4">
    <source>
        <dbReference type="Proteomes" id="UP001244207"/>
    </source>
</evidence>
<name>A0AAD8XHR2_GLOAC</name>
<evidence type="ECO:0000313" key="3">
    <source>
        <dbReference type="EMBL" id="KAK1723765.1"/>
    </source>
</evidence>
<dbReference type="PRINTS" id="PR00081">
    <property type="entry name" value="GDHRDH"/>
</dbReference>
<dbReference type="Pfam" id="PF00106">
    <property type="entry name" value="adh_short"/>
    <property type="match status" value="1"/>
</dbReference>
<gene>
    <name evidence="3" type="ORF">BDZ83DRAFT_652832</name>
</gene>
<accession>A0AAD8XHR2</accession>
<reference evidence="3" key="1">
    <citation type="submission" date="2021-12" db="EMBL/GenBank/DDBJ databases">
        <title>Comparative genomics, transcriptomics and evolutionary studies reveal genomic signatures of adaptation to plant cell wall in hemibiotrophic fungi.</title>
        <authorList>
            <consortium name="DOE Joint Genome Institute"/>
            <person name="Baroncelli R."/>
            <person name="Diaz J.F."/>
            <person name="Benocci T."/>
            <person name="Peng M."/>
            <person name="Battaglia E."/>
            <person name="Haridas S."/>
            <person name="Andreopoulos W."/>
            <person name="Labutti K."/>
            <person name="Pangilinan J."/>
            <person name="Floch G.L."/>
            <person name="Makela M.R."/>
            <person name="Henrissat B."/>
            <person name="Grigoriev I.V."/>
            <person name="Crouch J.A."/>
            <person name="De Vries R.P."/>
            <person name="Sukno S.A."/>
            <person name="Thon M.R."/>
        </authorList>
    </citation>
    <scope>NUCLEOTIDE SEQUENCE</scope>
    <source>
        <strain evidence="3">CBS 112980</strain>
    </source>
</reference>
<comment type="similarity">
    <text evidence="1">Belongs to the short-chain dehydrogenases/reductases (SDR) family.</text>
</comment>
<dbReference type="Gene3D" id="3.40.50.720">
    <property type="entry name" value="NAD(P)-binding Rossmann-like Domain"/>
    <property type="match status" value="1"/>
</dbReference>
<comment type="caution">
    <text evidence="3">The sequence shown here is derived from an EMBL/GenBank/DDBJ whole genome shotgun (WGS) entry which is preliminary data.</text>
</comment>
<dbReference type="InterPro" id="IPR036291">
    <property type="entry name" value="NAD(P)-bd_dom_sf"/>
</dbReference>
<dbReference type="CDD" id="cd05233">
    <property type="entry name" value="SDR_c"/>
    <property type="match status" value="1"/>
</dbReference>
<dbReference type="GO" id="GO:0016616">
    <property type="term" value="F:oxidoreductase activity, acting on the CH-OH group of donors, NAD or NADP as acceptor"/>
    <property type="evidence" value="ECO:0007669"/>
    <property type="project" value="UniProtKB-ARBA"/>
</dbReference>
<dbReference type="Proteomes" id="UP001244207">
    <property type="component" value="Unassembled WGS sequence"/>
</dbReference>
<dbReference type="RefSeq" id="XP_060363820.1">
    <property type="nucleotide sequence ID" value="XM_060510561.1"/>
</dbReference>
<dbReference type="EMBL" id="JAHMHS010000061">
    <property type="protein sequence ID" value="KAK1723765.1"/>
    <property type="molecule type" value="Genomic_DNA"/>
</dbReference>
<dbReference type="PANTHER" id="PTHR43008">
    <property type="entry name" value="BENZIL REDUCTASE"/>
    <property type="match status" value="1"/>
</dbReference>
<dbReference type="AlphaFoldDB" id="A0AAD8XHR2"/>
<evidence type="ECO:0000256" key="1">
    <source>
        <dbReference type="ARBA" id="ARBA00006484"/>
    </source>
</evidence>
<dbReference type="InterPro" id="IPR002347">
    <property type="entry name" value="SDR_fam"/>
</dbReference>
<keyword evidence="4" id="KW-1185">Reference proteome</keyword>
<dbReference type="GeneID" id="85394460"/>
<organism evidence="3 4">
    <name type="scientific">Glomerella acutata</name>
    <name type="common">Colletotrichum acutatum</name>
    <dbReference type="NCBI Taxonomy" id="27357"/>
    <lineage>
        <taxon>Eukaryota</taxon>
        <taxon>Fungi</taxon>
        <taxon>Dikarya</taxon>
        <taxon>Ascomycota</taxon>
        <taxon>Pezizomycotina</taxon>
        <taxon>Sordariomycetes</taxon>
        <taxon>Hypocreomycetidae</taxon>
        <taxon>Glomerellales</taxon>
        <taxon>Glomerellaceae</taxon>
        <taxon>Colletotrichum</taxon>
        <taxon>Colletotrichum acutatum species complex</taxon>
    </lineage>
</organism>
<dbReference type="GO" id="GO:0050664">
    <property type="term" value="F:oxidoreductase activity, acting on NAD(P)H, oxygen as acceptor"/>
    <property type="evidence" value="ECO:0007669"/>
    <property type="project" value="TreeGrafter"/>
</dbReference>
<protein>
    <submittedName>
        <fullName evidence="3">Uncharacterized protein</fullName>
    </submittedName>
</protein>
<proteinExistence type="inferred from homology"/>
<dbReference type="SUPFAM" id="SSF51735">
    <property type="entry name" value="NAD(P)-binding Rossmann-fold domains"/>
    <property type="match status" value="1"/>
</dbReference>